<evidence type="ECO:0000313" key="9">
    <source>
        <dbReference type="EMBL" id="AQS38730.1"/>
    </source>
</evidence>
<keyword evidence="9" id="KW-0456">Lyase</keyword>
<dbReference type="NCBIfam" id="TIGR01470">
    <property type="entry name" value="cysG_Nterm"/>
    <property type="match status" value="1"/>
</dbReference>
<dbReference type="Pfam" id="PF13241">
    <property type="entry name" value="NAD_binding_7"/>
    <property type="match status" value="1"/>
</dbReference>
<dbReference type="AlphaFoldDB" id="A0A1S6HT57"/>
<dbReference type="Gene3D" id="3.30.160.110">
    <property type="entry name" value="Siroheme synthase, domain 2"/>
    <property type="match status" value="1"/>
</dbReference>
<dbReference type="PANTHER" id="PTHR35330">
    <property type="entry name" value="SIROHEME BIOSYNTHESIS PROTEIN MET8"/>
    <property type="match status" value="1"/>
</dbReference>
<dbReference type="Pfam" id="PF14824">
    <property type="entry name" value="Sirohm_synth_M"/>
    <property type="match status" value="1"/>
</dbReference>
<dbReference type="EC" id="1.3.1.76" evidence="2"/>
<evidence type="ECO:0000256" key="1">
    <source>
        <dbReference type="ARBA" id="ARBA00005010"/>
    </source>
</evidence>
<evidence type="ECO:0000256" key="2">
    <source>
        <dbReference type="ARBA" id="ARBA00012400"/>
    </source>
</evidence>
<keyword evidence="4" id="KW-0520">NAD</keyword>
<dbReference type="Proteomes" id="UP000189545">
    <property type="component" value="Chromosome"/>
</dbReference>
<sequence>MQYFPLFVDTSKLKVLLVGAGDVASRKLELLARTDAEILVIATDISAEVSKCGQQGRITLVKRGVTPDDINGVDLVYLATADDRLNAKFASIADERGIWVNVVDSPDLCRFITPSIVDRGRLQIAISTAGAAPVFARELRARLESWLPQSLSPLFDFVATKRKEVQQRLPEFKQRKLFWEDFFRANGDKFDDDTSVHYDNGFQGLSTGGEILLVDDETQTSLLPIAAMPLMQKLDHIFSLEALPLTLNEFVRRDAERGKLPSLSELSKLYQGGQRCLVYGDKETVNQLKAHFPMAKHLRAGKI</sequence>
<evidence type="ECO:0000256" key="4">
    <source>
        <dbReference type="ARBA" id="ARBA00023027"/>
    </source>
</evidence>
<dbReference type="InterPro" id="IPR019478">
    <property type="entry name" value="Sirohaem_synthase_dimer_dom"/>
</dbReference>
<dbReference type="UniPathway" id="UPA00262">
    <property type="reaction ID" value="UER00222"/>
</dbReference>
<dbReference type="InterPro" id="IPR028281">
    <property type="entry name" value="Sirohaem_synthase_central"/>
</dbReference>
<keyword evidence="5" id="KW-0627">Porphyrin biosynthesis</keyword>
<evidence type="ECO:0000259" key="7">
    <source>
        <dbReference type="Pfam" id="PF10414"/>
    </source>
</evidence>
<dbReference type="RefSeq" id="WP_077753733.1">
    <property type="nucleotide sequence ID" value="NZ_CP014782.1"/>
</dbReference>
<dbReference type="EMBL" id="CP014782">
    <property type="protein sequence ID" value="AQS38730.1"/>
    <property type="molecule type" value="Genomic_DNA"/>
</dbReference>
<dbReference type="Pfam" id="PF10414">
    <property type="entry name" value="CysG_dimeriser"/>
    <property type="match status" value="1"/>
</dbReference>
<gene>
    <name evidence="9" type="ORF">Sps_03603</name>
</gene>
<proteinExistence type="predicted"/>
<reference evidence="9 10" key="1">
    <citation type="submission" date="2016-03" db="EMBL/GenBank/DDBJ databases">
        <title>Complete genome sequence of Shewanella psychrophila WP2, a deep sea bacterium isolated from west Pacific sediment.</title>
        <authorList>
            <person name="Xu G."/>
            <person name="Jian H."/>
        </authorList>
    </citation>
    <scope>NUCLEOTIDE SEQUENCE [LARGE SCALE GENOMIC DNA]</scope>
    <source>
        <strain evidence="9 10">WP2</strain>
    </source>
</reference>
<dbReference type="InterPro" id="IPR028161">
    <property type="entry name" value="Met8-like"/>
</dbReference>
<dbReference type="InterPro" id="IPR037115">
    <property type="entry name" value="Sirohaem_synt_dimer_dom_sf"/>
</dbReference>
<keyword evidence="10" id="KW-1185">Reference proteome</keyword>
<dbReference type="GO" id="GO:0019354">
    <property type="term" value="P:siroheme biosynthetic process"/>
    <property type="evidence" value="ECO:0007669"/>
    <property type="project" value="UniProtKB-UniPathway"/>
</dbReference>
<comment type="catalytic activity">
    <reaction evidence="6">
        <text>precorrin-2 + NAD(+) = sirohydrochlorin + NADH + 2 H(+)</text>
        <dbReference type="Rhea" id="RHEA:15613"/>
        <dbReference type="ChEBI" id="CHEBI:15378"/>
        <dbReference type="ChEBI" id="CHEBI:57540"/>
        <dbReference type="ChEBI" id="CHEBI:57945"/>
        <dbReference type="ChEBI" id="CHEBI:58351"/>
        <dbReference type="ChEBI" id="CHEBI:58827"/>
        <dbReference type="EC" id="1.3.1.76"/>
    </reaction>
</comment>
<dbReference type="Gene3D" id="3.40.50.720">
    <property type="entry name" value="NAD(P)-binding Rossmann-like Domain"/>
    <property type="match status" value="1"/>
</dbReference>
<dbReference type="InterPro" id="IPR036291">
    <property type="entry name" value="NAD(P)-bd_dom_sf"/>
</dbReference>
<dbReference type="SUPFAM" id="SSF75615">
    <property type="entry name" value="Siroheme synthase middle domains-like"/>
    <property type="match status" value="1"/>
</dbReference>
<accession>A0A1S6HT57</accession>
<dbReference type="SUPFAM" id="SSF51735">
    <property type="entry name" value="NAD(P)-binding Rossmann-fold domains"/>
    <property type="match status" value="1"/>
</dbReference>
<evidence type="ECO:0000256" key="3">
    <source>
        <dbReference type="ARBA" id="ARBA00023002"/>
    </source>
</evidence>
<dbReference type="GO" id="GO:0043115">
    <property type="term" value="F:precorrin-2 dehydrogenase activity"/>
    <property type="evidence" value="ECO:0007669"/>
    <property type="project" value="UniProtKB-EC"/>
</dbReference>
<organism evidence="9 10">
    <name type="scientific">Shewanella psychrophila</name>
    <dbReference type="NCBI Taxonomy" id="225848"/>
    <lineage>
        <taxon>Bacteria</taxon>
        <taxon>Pseudomonadati</taxon>
        <taxon>Pseudomonadota</taxon>
        <taxon>Gammaproteobacteria</taxon>
        <taxon>Alteromonadales</taxon>
        <taxon>Shewanellaceae</taxon>
        <taxon>Shewanella</taxon>
    </lineage>
</organism>
<dbReference type="STRING" id="225848.Sps_03603"/>
<dbReference type="OrthoDB" id="9815856at2"/>
<name>A0A1S6HT57_9GAMM</name>
<dbReference type="PANTHER" id="PTHR35330:SF1">
    <property type="entry name" value="SIROHEME BIOSYNTHESIS PROTEIN MET8"/>
    <property type="match status" value="1"/>
</dbReference>
<evidence type="ECO:0000256" key="5">
    <source>
        <dbReference type="ARBA" id="ARBA00023244"/>
    </source>
</evidence>
<keyword evidence="3 9" id="KW-0560">Oxidoreductase</keyword>
<evidence type="ECO:0000259" key="8">
    <source>
        <dbReference type="Pfam" id="PF14824"/>
    </source>
</evidence>
<feature type="domain" description="Sirohaem synthase dimerisation" evidence="7">
    <location>
        <begin position="150"/>
        <end position="183"/>
    </location>
</feature>
<evidence type="ECO:0000313" key="10">
    <source>
        <dbReference type="Proteomes" id="UP000189545"/>
    </source>
</evidence>
<dbReference type="InterPro" id="IPR006367">
    <property type="entry name" value="Sirohaem_synthase_N"/>
</dbReference>
<comment type="pathway">
    <text evidence="1">Porphyrin-containing compound metabolism; siroheme biosynthesis; sirohydrochlorin from precorrin-2: step 1/1.</text>
</comment>
<evidence type="ECO:0000256" key="6">
    <source>
        <dbReference type="ARBA" id="ARBA00047561"/>
    </source>
</evidence>
<dbReference type="Gene3D" id="1.10.8.210">
    <property type="entry name" value="Sirohaem synthase, dimerisation domain"/>
    <property type="match status" value="1"/>
</dbReference>
<dbReference type="KEGG" id="spsw:Sps_03603"/>
<protein>
    <recommendedName>
        <fullName evidence="2">precorrin-2 dehydrogenase</fullName>
        <ecNumber evidence="2">1.3.1.76</ecNumber>
    </recommendedName>
</protein>
<dbReference type="GO" id="GO:0004325">
    <property type="term" value="F:ferrochelatase activity"/>
    <property type="evidence" value="ECO:0007669"/>
    <property type="project" value="InterPro"/>
</dbReference>
<feature type="domain" description="Siroheme synthase central" evidence="8">
    <location>
        <begin position="119"/>
        <end position="145"/>
    </location>
</feature>